<sequence length="119" mass="13977">MNKKQLIDRLNTQFGAILYSGNTCFSSINKSKRVWWANIPVFKFVDEVHLLLADTDHFHWISLPKGFVPNLTDTFRIREDKNAVDLEISADQNFRYLVDVKSGGNGFDFRKYVREEVRY</sequence>
<evidence type="ECO:0000313" key="2">
    <source>
        <dbReference type="Proteomes" id="UP000185221"/>
    </source>
</evidence>
<reference evidence="2" key="1">
    <citation type="submission" date="2016-11" db="EMBL/GenBank/DDBJ databases">
        <authorList>
            <person name="Varghese N."/>
            <person name="Submissions S."/>
        </authorList>
    </citation>
    <scope>NUCLEOTIDE SEQUENCE [LARGE SCALE GENOMIC DNA]</scope>
    <source>
        <strain evidence="2">DSM 15292</strain>
    </source>
</reference>
<dbReference type="Proteomes" id="UP000185221">
    <property type="component" value="Unassembled WGS sequence"/>
</dbReference>
<dbReference type="STRING" id="226505.SAMN05444394_0300"/>
<proteinExistence type="predicted"/>
<dbReference type="OrthoDB" id="825688at2"/>
<gene>
    <name evidence="1" type="ORF">SAMN05444394_0300</name>
</gene>
<dbReference type="AlphaFoldDB" id="A0A1N6D623"/>
<accession>A0A1N6D623</accession>
<keyword evidence="2" id="KW-1185">Reference proteome</keyword>
<dbReference type="RefSeq" id="WP_074223075.1">
    <property type="nucleotide sequence ID" value="NZ_FSRC01000001.1"/>
</dbReference>
<dbReference type="EMBL" id="FSRC01000001">
    <property type="protein sequence ID" value="SIN66225.1"/>
    <property type="molecule type" value="Genomic_DNA"/>
</dbReference>
<protein>
    <submittedName>
        <fullName evidence="1">Uncharacterized protein</fullName>
    </submittedName>
</protein>
<name>A0A1N6D623_9BACT</name>
<organism evidence="1 2">
    <name type="scientific">Algoriphagus halophilus</name>
    <dbReference type="NCBI Taxonomy" id="226505"/>
    <lineage>
        <taxon>Bacteria</taxon>
        <taxon>Pseudomonadati</taxon>
        <taxon>Bacteroidota</taxon>
        <taxon>Cytophagia</taxon>
        <taxon>Cytophagales</taxon>
        <taxon>Cyclobacteriaceae</taxon>
        <taxon>Algoriphagus</taxon>
    </lineage>
</organism>
<evidence type="ECO:0000313" key="1">
    <source>
        <dbReference type="EMBL" id="SIN66225.1"/>
    </source>
</evidence>